<feature type="compositionally biased region" description="Low complexity" evidence="1">
    <location>
        <begin position="1"/>
        <end position="22"/>
    </location>
</feature>
<gene>
    <name evidence="2" type="ORF">A7U60_g9166</name>
</gene>
<feature type="region of interest" description="Disordered" evidence="1">
    <location>
        <begin position="122"/>
        <end position="141"/>
    </location>
</feature>
<accession>A0A9Q5MXH9</accession>
<comment type="caution">
    <text evidence="2">The sequence shown here is derived from an EMBL/GenBank/DDBJ whole genome shotgun (WGS) entry which is preliminary data.</text>
</comment>
<evidence type="ECO:0000313" key="3">
    <source>
        <dbReference type="Proteomes" id="UP000757232"/>
    </source>
</evidence>
<feature type="compositionally biased region" description="Polar residues" evidence="1">
    <location>
        <begin position="122"/>
        <end position="133"/>
    </location>
</feature>
<protein>
    <submittedName>
        <fullName evidence="2">Uncharacterized protein</fullName>
    </submittedName>
</protein>
<reference evidence="2" key="1">
    <citation type="submission" date="2016-06" db="EMBL/GenBank/DDBJ databases">
        <title>Draft Genome sequence of the fungus Inonotus baumii.</title>
        <authorList>
            <person name="Zhu H."/>
            <person name="Lin W."/>
        </authorList>
    </citation>
    <scope>NUCLEOTIDE SEQUENCE</scope>
    <source>
        <strain evidence="2">821</strain>
    </source>
</reference>
<dbReference type="OrthoDB" id="3198848at2759"/>
<dbReference type="AlphaFoldDB" id="A0A9Q5MXH9"/>
<evidence type="ECO:0000256" key="1">
    <source>
        <dbReference type="SAM" id="MobiDB-lite"/>
    </source>
</evidence>
<evidence type="ECO:0000313" key="2">
    <source>
        <dbReference type="EMBL" id="OCB83957.1"/>
    </source>
</evidence>
<name>A0A9Q5MXH9_SANBA</name>
<dbReference type="Proteomes" id="UP000757232">
    <property type="component" value="Unassembled WGS sequence"/>
</dbReference>
<feature type="region of interest" description="Disordered" evidence="1">
    <location>
        <begin position="1"/>
        <end position="26"/>
    </location>
</feature>
<keyword evidence="3" id="KW-1185">Reference proteome</keyword>
<sequence length="202" mass="22336">MSGRRSPNPSSRSSGKQSAQQAKQKKVPAELITYSLNGEMVYVEPARDYEQALDFAQNVFPQLVEISRTRIGFLVNVRVNGALRKVRIAPMAWPRVLQSLATYEIIELSILPELRASHSETELATSSRNSGATIATEEAPPKYGSANMLGADLCNPFSDNSMLHDSEKSPYFTLETPGAQQLPPSPTVKRCTSAFSWFSRRN</sequence>
<proteinExistence type="predicted"/>
<organism evidence="2 3">
    <name type="scientific">Sanghuangporus baumii</name>
    <name type="common">Phellinus baumii</name>
    <dbReference type="NCBI Taxonomy" id="108892"/>
    <lineage>
        <taxon>Eukaryota</taxon>
        <taxon>Fungi</taxon>
        <taxon>Dikarya</taxon>
        <taxon>Basidiomycota</taxon>
        <taxon>Agaricomycotina</taxon>
        <taxon>Agaricomycetes</taxon>
        <taxon>Hymenochaetales</taxon>
        <taxon>Hymenochaetaceae</taxon>
        <taxon>Sanghuangporus</taxon>
    </lineage>
</organism>
<dbReference type="EMBL" id="LNZH02000217">
    <property type="protein sequence ID" value="OCB83957.1"/>
    <property type="molecule type" value="Genomic_DNA"/>
</dbReference>